<protein>
    <recommendedName>
        <fullName evidence="4">Short-chain alcohol dehydrogenase</fullName>
    </recommendedName>
</protein>
<accession>D1BC84</accession>
<gene>
    <name evidence="2" type="ordered locus">Sked_09140</name>
</gene>
<dbReference type="PANTHER" id="PTHR43157:SF31">
    <property type="entry name" value="PHOSPHATIDYLINOSITOL-GLYCAN BIOSYNTHESIS CLASS F PROTEIN"/>
    <property type="match status" value="1"/>
</dbReference>
<name>D1BC84_SANKS</name>
<evidence type="ECO:0000313" key="2">
    <source>
        <dbReference type="EMBL" id="ACZ20864.1"/>
    </source>
</evidence>
<reference evidence="2 3" key="1">
    <citation type="journal article" date="2009" name="Stand. Genomic Sci.">
        <title>Complete genome sequence of Sanguibacter keddieii type strain (ST-74).</title>
        <authorList>
            <person name="Ivanova N."/>
            <person name="Sikorski J."/>
            <person name="Sims D."/>
            <person name="Brettin T."/>
            <person name="Detter J.C."/>
            <person name="Han C."/>
            <person name="Lapidus A."/>
            <person name="Copeland A."/>
            <person name="Glavina Del Rio T."/>
            <person name="Nolan M."/>
            <person name="Chen F."/>
            <person name="Lucas S."/>
            <person name="Tice H."/>
            <person name="Cheng J.F."/>
            <person name="Bruce D."/>
            <person name="Goodwin L."/>
            <person name="Pitluck S."/>
            <person name="Pati A."/>
            <person name="Mavromatis K."/>
            <person name="Chen A."/>
            <person name="Palaniappan K."/>
            <person name="D'haeseleer P."/>
            <person name="Chain P."/>
            <person name="Bristow J."/>
            <person name="Eisen J.A."/>
            <person name="Markowitz V."/>
            <person name="Hugenholtz P."/>
            <person name="Goker M."/>
            <person name="Pukall R."/>
            <person name="Klenk H.P."/>
            <person name="Kyrpides N.C."/>
        </authorList>
    </citation>
    <scope>NUCLEOTIDE SEQUENCE [LARGE SCALE GENOMIC DNA]</scope>
    <source>
        <strain evidence="3">ATCC 51767 / DSM 10542 / NCFB 3025 / ST-74</strain>
    </source>
</reference>
<keyword evidence="3" id="KW-1185">Reference proteome</keyword>
<dbReference type="STRING" id="446469.Sked_09140"/>
<evidence type="ECO:0000313" key="3">
    <source>
        <dbReference type="Proteomes" id="UP000000322"/>
    </source>
</evidence>
<dbReference type="AlphaFoldDB" id="D1BC84"/>
<dbReference type="Proteomes" id="UP000000322">
    <property type="component" value="Chromosome"/>
</dbReference>
<keyword evidence="1" id="KW-0560">Oxidoreductase</keyword>
<dbReference type="Pfam" id="PF00106">
    <property type="entry name" value="adh_short"/>
    <property type="match status" value="1"/>
</dbReference>
<organism evidence="2 3">
    <name type="scientific">Sanguibacter keddieii (strain ATCC 51767 / DSM 10542 / NCFB 3025 / ST-74)</name>
    <dbReference type="NCBI Taxonomy" id="446469"/>
    <lineage>
        <taxon>Bacteria</taxon>
        <taxon>Bacillati</taxon>
        <taxon>Actinomycetota</taxon>
        <taxon>Actinomycetes</taxon>
        <taxon>Micrococcales</taxon>
        <taxon>Sanguibacteraceae</taxon>
        <taxon>Sanguibacter</taxon>
    </lineage>
</organism>
<evidence type="ECO:0000256" key="1">
    <source>
        <dbReference type="ARBA" id="ARBA00023002"/>
    </source>
</evidence>
<dbReference type="Gene3D" id="3.40.50.720">
    <property type="entry name" value="NAD(P)-binding Rossmann-like Domain"/>
    <property type="match status" value="1"/>
</dbReference>
<dbReference type="PANTHER" id="PTHR43157">
    <property type="entry name" value="PHOSPHATIDYLINOSITOL-GLYCAN BIOSYNTHESIS CLASS F PROTEIN-RELATED"/>
    <property type="match status" value="1"/>
</dbReference>
<dbReference type="GO" id="GO:0016491">
    <property type="term" value="F:oxidoreductase activity"/>
    <property type="evidence" value="ECO:0007669"/>
    <property type="project" value="UniProtKB-KW"/>
</dbReference>
<dbReference type="HOGENOM" id="CLU_010194_44_5_11"/>
<dbReference type="RefSeq" id="WP_012865933.1">
    <property type="nucleotide sequence ID" value="NC_013521.1"/>
</dbReference>
<dbReference type="SUPFAM" id="SSF51735">
    <property type="entry name" value="NAD(P)-binding Rossmann-fold domains"/>
    <property type="match status" value="1"/>
</dbReference>
<dbReference type="eggNOG" id="COG1028">
    <property type="taxonomic scope" value="Bacteria"/>
</dbReference>
<dbReference type="KEGG" id="ske:Sked_09140"/>
<dbReference type="PRINTS" id="PR00081">
    <property type="entry name" value="GDHRDH"/>
</dbReference>
<sequence>MPKTIVITGASDGIGAAAARRLAASGERVVVVGRSPERTRAVAEEIGADHHLADFADLSQVRRLADELLAAYPSIEVLANNAGGIMGARQTTVDGYEKTFQVNHLAPFLLTQLLMPSLIAGRATVIQTASVAARVFAKFDVEDLQGEYAYSPQAAYGNGKLANILFTSELQRRYGDQGISAVAFHPGVVATSFASDTTSLMRFIYHTPLKRLFTIRPDKAADELVWLAEGTPGETFTPGAYYESKAVAKNVNPLSRDADLAARLWEESEALV</sequence>
<dbReference type="InterPro" id="IPR036291">
    <property type="entry name" value="NAD(P)-bd_dom_sf"/>
</dbReference>
<dbReference type="EMBL" id="CP001819">
    <property type="protein sequence ID" value="ACZ20864.1"/>
    <property type="molecule type" value="Genomic_DNA"/>
</dbReference>
<proteinExistence type="predicted"/>
<dbReference type="OrthoDB" id="3237043at2"/>
<dbReference type="InterPro" id="IPR002347">
    <property type="entry name" value="SDR_fam"/>
</dbReference>
<evidence type="ECO:0008006" key="4">
    <source>
        <dbReference type="Google" id="ProtNLM"/>
    </source>
</evidence>